<protein>
    <submittedName>
        <fullName evidence="1">Uncharacterized protein</fullName>
    </submittedName>
</protein>
<dbReference type="EMBL" id="JGDB01000319">
    <property type="protein sequence ID" value="EXY88043.1"/>
    <property type="molecule type" value="Genomic_DNA"/>
</dbReference>
<name>A0A015VQA5_BACFG</name>
<accession>A0A015VQA5</accession>
<proteinExistence type="predicted"/>
<evidence type="ECO:0000313" key="2">
    <source>
        <dbReference type="Proteomes" id="UP000020773"/>
    </source>
</evidence>
<evidence type="ECO:0000313" key="1">
    <source>
        <dbReference type="EMBL" id="EXY88043.1"/>
    </source>
</evidence>
<gene>
    <name evidence="1" type="ORF">M125_5317</name>
</gene>
<sequence length="143" mass="16645">MREVITFPKFFECLRIAGYDPFGDTLFYIRKAVQAFVPQHGIRDDTLFTHSLKRSCADFEQVGKFIAREPDFRLLGGIRLFLEDVIGDTLDFVFQILVHLVIECYDFHDYSIFRSYAAKVYDCKTILSIVGTYYGKIFRRNGG</sequence>
<comment type="caution">
    <text evidence="1">The sequence shown here is derived from an EMBL/GenBank/DDBJ whole genome shotgun (WGS) entry which is preliminary data.</text>
</comment>
<reference evidence="1 2" key="1">
    <citation type="submission" date="2014-02" db="EMBL/GenBank/DDBJ databases">
        <authorList>
            <person name="Sears C."/>
            <person name="Carroll K."/>
            <person name="Sack B.R."/>
            <person name="Qadri F."/>
            <person name="Myers L.L."/>
            <person name="Chung G.-T."/>
            <person name="Escheverria P."/>
            <person name="Fraser C.M."/>
            <person name="Sadzewicz L."/>
            <person name="Shefchek K.A."/>
            <person name="Tallon L."/>
            <person name="Das S.P."/>
            <person name="Daugherty S."/>
            <person name="Mongodin E.F."/>
        </authorList>
    </citation>
    <scope>NUCLEOTIDE SEQUENCE [LARGE SCALE GENOMIC DNA]</scope>
    <source>
        <strain evidence="2">3998T(B)3</strain>
    </source>
</reference>
<organism evidence="1 2">
    <name type="scientific">Bacteroides fragilis str. 3998T(B)3</name>
    <dbReference type="NCBI Taxonomy" id="1339316"/>
    <lineage>
        <taxon>Bacteria</taxon>
        <taxon>Pseudomonadati</taxon>
        <taxon>Bacteroidota</taxon>
        <taxon>Bacteroidia</taxon>
        <taxon>Bacteroidales</taxon>
        <taxon>Bacteroidaceae</taxon>
        <taxon>Bacteroides</taxon>
    </lineage>
</organism>
<dbReference type="Proteomes" id="UP000020773">
    <property type="component" value="Unassembled WGS sequence"/>
</dbReference>
<dbReference type="AlphaFoldDB" id="A0A015VQA5"/>